<organism evidence="1 2">
    <name type="scientific">Pseudomonas anguilliseptica</name>
    <dbReference type="NCBI Taxonomy" id="53406"/>
    <lineage>
        <taxon>Bacteria</taxon>
        <taxon>Pseudomonadati</taxon>
        <taxon>Pseudomonadota</taxon>
        <taxon>Gammaproteobacteria</taxon>
        <taxon>Pseudomonadales</taxon>
        <taxon>Pseudomonadaceae</taxon>
        <taxon>Pseudomonas</taxon>
    </lineage>
</organism>
<accession>A0A1H4UEV3</accession>
<dbReference type="STRING" id="53406.SAMN05421553_1245"/>
<keyword evidence="2" id="KW-1185">Reference proteome</keyword>
<name>A0A1H4UEV3_PSEAG</name>
<sequence>MASMFHSRSDLVKLLELVACLVNPITHSELQPALLDARS</sequence>
<protein>
    <submittedName>
        <fullName evidence="1">Uncharacterized protein</fullName>
    </submittedName>
</protein>
<evidence type="ECO:0000313" key="2">
    <source>
        <dbReference type="Proteomes" id="UP000242849"/>
    </source>
</evidence>
<evidence type="ECO:0000313" key="1">
    <source>
        <dbReference type="EMBL" id="SEC67140.1"/>
    </source>
</evidence>
<gene>
    <name evidence="1" type="ORF">SAMN05421553_1245</name>
</gene>
<dbReference type="AlphaFoldDB" id="A0A1H4UEV3"/>
<reference evidence="2" key="1">
    <citation type="submission" date="2016-10" db="EMBL/GenBank/DDBJ databases">
        <authorList>
            <person name="Varghese N."/>
            <person name="Submissions S."/>
        </authorList>
    </citation>
    <scope>NUCLEOTIDE SEQUENCE [LARGE SCALE GENOMIC DNA]</scope>
    <source>
        <strain evidence="2">DSM 12111</strain>
    </source>
</reference>
<dbReference type="EMBL" id="FNSC01000001">
    <property type="protein sequence ID" value="SEC67140.1"/>
    <property type="molecule type" value="Genomic_DNA"/>
</dbReference>
<dbReference type="Proteomes" id="UP000242849">
    <property type="component" value="Unassembled WGS sequence"/>
</dbReference>
<proteinExistence type="predicted"/>